<dbReference type="Gene3D" id="1.10.10.10">
    <property type="entry name" value="Winged helix-like DNA-binding domain superfamily/Winged helix DNA-binding domain"/>
    <property type="match status" value="1"/>
</dbReference>
<keyword evidence="3" id="KW-0804">Transcription</keyword>
<dbReference type="GO" id="GO:0003700">
    <property type="term" value="F:DNA-binding transcription factor activity"/>
    <property type="evidence" value="ECO:0007669"/>
    <property type="project" value="InterPro"/>
</dbReference>
<dbReference type="NCBIfam" id="TIGR02325">
    <property type="entry name" value="C_P_lyase_phnF"/>
    <property type="match status" value="1"/>
</dbReference>
<dbReference type="InterPro" id="IPR000524">
    <property type="entry name" value="Tscrpt_reg_HTH_GntR"/>
</dbReference>
<evidence type="ECO:0000256" key="2">
    <source>
        <dbReference type="ARBA" id="ARBA00023125"/>
    </source>
</evidence>
<keyword evidence="2" id="KW-0238">DNA-binding</keyword>
<dbReference type="PANTHER" id="PTHR44846">
    <property type="entry name" value="MANNOSYL-D-GLYCERATE TRANSPORT/METABOLISM SYSTEM REPRESSOR MNGR-RELATED"/>
    <property type="match status" value="1"/>
</dbReference>
<dbReference type="PRINTS" id="PR00035">
    <property type="entry name" value="HTHGNTR"/>
</dbReference>
<evidence type="ECO:0000259" key="4">
    <source>
        <dbReference type="PROSITE" id="PS50949"/>
    </source>
</evidence>
<sequence length="257" mass="27740">MTAPDNTTSWRDVEAVLAAEIRAGSPGPDERLPTEPALMARFGVGRHSVRRAVAGLEAQGLVQTRQGSGTYVRPAPVLDYRLSERTRFSENLLGQGREPSGRSLGTALVPASPEVARALRLPPEEPVHNIRRLNLGDGVPINLSDSYYPARRFPGLIETWARVESVTALLAACGLSDYRRQSSTVLTRLPTAKEARLLDQPLGWPVLVVRKVDADLAGVPVTYSETVWAGERVQLSMDHAHAAADAANPGEMPDVVG</sequence>
<dbReference type="AlphaFoldDB" id="A0A940S6C3"/>
<dbReference type="RefSeq" id="WP_209376163.1">
    <property type="nucleotide sequence ID" value="NZ_JAGIZA010000016.1"/>
</dbReference>
<dbReference type="SUPFAM" id="SSF64288">
    <property type="entry name" value="Chorismate lyase-like"/>
    <property type="match status" value="1"/>
</dbReference>
<proteinExistence type="predicted"/>
<dbReference type="InterPro" id="IPR036390">
    <property type="entry name" value="WH_DNA-bd_sf"/>
</dbReference>
<dbReference type="GO" id="GO:0003677">
    <property type="term" value="F:DNA binding"/>
    <property type="evidence" value="ECO:0007669"/>
    <property type="project" value="UniProtKB-KW"/>
</dbReference>
<dbReference type="GO" id="GO:0045892">
    <property type="term" value="P:negative regulation of DNA-templated transcription"/>
    <property type="evidence" value="ECO:0007669"/>
    <property type="project" value="TreeGrafter"/>
</dbReference>
<dbReference type="Gene3D" id="3.40.1410.10">
    <property type="entry name" value="Chorismate lyase-like"/>
    <property type="match status" value="1"/>
</dbReference>
<dbReference type="EMBL" id="JAGIZA010000016">
    <property type="protein sequence ID" value="MBP0495371.1"/>
    <property type="molecule type" value="Genomic_DNA"/>
</dbReference>
<evidence type="ECO:0000313" key="6">
    <source>
        <dbReference type="Proteomes" id="UP000677537"/>
    </source>
</evidence>
<comment type="caution">
    <text evidence="5">The sequence shown here is derived from an EMBL/GenBank/DDBJ whole genome shotgun (WGS) entry which is preliminary data.</text>
</comment>
<evidence type="ECO:0000256" key="3">
    <source>
        <dbReference type="ARBA" id="ARBA00023163"/>
    </source>
</evidence>
<evidence type="ECO:0000256" key="1">
    <source>
        <dbReference type="ARBA" id="ARBA00023015"/>
    </source>
</evidence>
<dbReference type="Pfam" id="PF00392">
    <property type="entry name" value="GntR"/>
    <property type="match status" value="1"/>
</dbReference>
<organism evidence="5 6">
    <name type="scientific">Roseomonas indoligenes</name>
    <dbReference type="NCBI Taxonomy" id="2820811"/>
    <lineage>
        <taxon>Bacteria</taxon>
        <taxon>Pseudomonadati</taxon>
        <taxon>Pseudomonadota</taxon>
        <taxon>Alphaproteobacteria</taxon>
        <taxon>Acetobacterales</taxon>
        <taxon>Roseomonadaceae</taxon>
        <taxon>Roseomonas</taxon>
    </lineage>
</organism>
<dbReference type="PANTHER" id="PTHR44846:SF1">
    <property type="entry name" value="MANNOSYL-D-GLYCERATE TRANSPORT_METABOLISM SYSTEM REPRESSOR MNGR-RELATED"/>
    <property type="match status" value="1"/>
</dbReference>
<dbReference type="InterPro" id="IPR011663">
    <property type="entry name" value="UTRA"/>
</dbReference>
<dbReference type="Pfam" id="PF07702">
    <property type="entry name" value="UTRA"/>
    <property type="match status" value="1"/>
</dbReference>
<dbReference type="Proteomes" id="UP000677537">
    <property type="component" value="Unassembled WGS sequence"/>
</dbReference>
<dbReference type="InterPro" id="IPR012702">
    <property type="entry name" value="CP_lyase_PhnF"/>
</dbReference>
<dbReference type="CDD" id="cd07377">
    <property type="entry name" value="WHTH_GntR"/>
    <property type="match status" value="1"/>
</dbReference>
<dbReference type="SMART" id="SM00345">
    <property type="entry name" value="HTH_GNTR"/>
    <property type="match status" value="1"/>
</dbReference>
<dbReference type="InterPro" id="IPR036388">
    <property type="entry name" value="WH-like_DNA-bd_sf"/>
</dbReference>
<dbReference type="SUPFAM" id="SSF46785">
    <property type="entry name" value="Winged helix' DNA-binding domain"/>
    <property type="match status" value="1"/>
</dbReference>
<accession>A0A940S6C3</accession>
<keyword evidence="6" id="KW-1185">Reference proteome</keyword>
<dbReference type="PROSITE" id="PS50949">
    <property type="entry name" value="HTH_GNTR"/>
    <property type="match status" value="1"/>
</dbReference>
<dbReference type="SMART" id="SM00866">
    <property type="entry name" value="UTRA"/>
    <property type="match status" value="1"/>
</dbReference>
<name>A0A940S6C3_9PROT</name>
<protein>
    <submittedName>
        <fullName evidence="5">Phosphonate metabolism transcriptional regulator PhnF</fullName>
    </submittedName>
</protein>
<keyword evidence="1" id="KW-0805">Transcription regulation</keyword>
<feature type="domain" description="HTH gntR-type" evidence="4">
    <location>
        <begin position="7"/>
        <end position="75"/>
    </location>
</feature>
<gene>
    <name evidence="5" type="primary">phnF</name>
    <name evidence="5" type="ORF">J5Y10_21475</name>
</gene>
<reference evidence="5" key="1">
    <citation type="submission" date="2021-03" db="EMBL/GenBank/DDBJ databases">
        <authorList>
            <person name="So Y."/>
        </authorList>
    </citation>
    <scope>NUCLEOTIDE SEQUENCE</scope>
    <source>
        <strain evidence="5">SG15</strain>
    </source>
</reference>
<dbReference type="InterPro" id="IPR028978">
    <property type="entry name" value="Chorismate_lyase_/UTRA_dom_sf"/>
</dbReference>
<evidence type="ECO:0000313" key="5">
    <source>
        <dbReference type="EMBL" id="MBP0495371.1"/>
    </source>
</evidence>
<dbReference type="InterPro" id="IPR050679">
    <property type="entry name" value="Bact_HTH_transcr_reg"/>
</dbReference>